<dbReference type="EMBL" id="MATO01000034">
    <property type="protein sequence ID" value="OCS90832.1"/>
    <property type="molecule type" value="Genomic_DNA"/>
</dbReference>
<dbReference type="Proteomes" id="UP000093482">
    <property type="component" value="Unassembled WGS sequence"/>
</dbReference>
<protein>
    <submittedName>
        <fullName evidence="2">Uncharacterized protein</fullName>
    </submittedName>
</protein>
<sequence>MKKIIFIALVTIAIIVGGTGYYFWDKKRDEQEYQKEMTMLLNEIELSIAESAIIGATYQKYWGDIIDAPISLDTITKNLEVTESIIEPLLNYDNSSNTYLGRVIQKGSFNTMISIIRIAKADATDNALDRSNQISERLSKLKNPPSKYENDYNALLELFEEYNTFVNISTDPAGSYIEFSRTLNSTYESVESKLETTKIQIN</sequence>
<gene>
    <name evidence="2" type="ORF">A6K76_01920</name>
</gene>
<organism evidence="2 3">
    <name type="scientific">Caryophanon latum</name>
    <dbReference type="NCBI Taxonomy" id="33977"/>
    <lineage>
        <taxon>Bacteria</taxon>
        <taxon>Bacillati</taxon>
        <taxon>Bacillota</taxon>
        <taxon>Bacilli</taxon>
        <taxon>Bacillales</taxon>
        <taxon>Caryophanaceae</taxon>
        <taxon>Caryophanon</taxon>
    </lineage>
</organism>
<dbReference type="AlphaFoldDB" id="A0A1C0YUJ7"/>
<keyword evidence="1" id="KW-0472">Membrane</keyword>
<dbReference type="RefSeq" id="WP_066464271.1">
    <property type="nucleotide sequence ID" value="NZ_MATO01000034.1"/>
</dbReference>
<dbReference type="OrthoDB" id="2918980at2"/>
<keyword evidence="3" id="KW-1185">Reference proteome</keyword>
<keyword evidence="1" id="KW-1133">Transmembrane helix</keyword>
<reference evidence="2 3" key="1">
    <citation type="submission" date="2016-07" db="EMBL/GenBank/DDBJ databases">
        <title>Caryophanon latum genome sequencing.</title>
        <authorList>
            <person name="Verma A."/>
            <person name="Pal Y."/>
            <person name="Krishnamurthi S."/>
        </authorList>
    </citation>
    <scope>NUCLEOTIDE SEQUENCE [LARGE SCALE GENOMIC DNA]</scope>
    <source>
        <strain evidence="2 3">DSM 14151</strain>
    </source>
</reference>
<keyword evidence="1" id="KW-0812">Transmembrane</keyword>
<name>A0A1C0YUJ7_9BACL</name>
<proteinExistence type="predicted"/>
<evidence type="ECO:0000313" key="2">
    <source>
        <dbReference type="EMBL" id="OCS90832.1"/>
    </source>
</evidence>
<feature type="transmembrane region" description="Helical" evidence="1">
    <location>
        <begin position="6"/>
        <end position="24"/>
    </location>
</feature>
<accession>A0A1C0YUJ7</accession>
<evidence type="ECO:0000256" key="1">
    <source>
        <dbReference type="SAM" id="Phobius"/>
    </source>
</evidence>
<comment type="caution">
    <text evidence="2">The sequence shown here is derived from an EMBL/GenBank/DDBJ whole genome shotgun (WGS) entry which is preliminary data.</text>
</comment>
<evidence type="ECO:0000313" key="3">
    <source>
        <dbReference type="Proteomes" id="UP000093482"/>
    </source>
</evidence>